<dbReference type="GO" id="GO:0003677">
    <property type="term" value="F:DNA binding"/>
    <property type="evidence" value="ECO:0007669"/>
    <property type="project" value="InterPro"/>
</dbReference>
<dbReference type="AlphaFoldDB" id="A0A2T4BZN5"/>
<dbReference type="Pfam" id="PF04082">
    <property type="entry name" value="Fungal_trans"/>
    <property type="match status" value="1"/>
</dbReference>
<dbReference type="PANTHER" id="PTHR47338:SF5">
    <property type="entry name" value="ZN(II)2CYS6 TRANSCRIPTION FACTOR (EUROFUNG)"/>
    <property type="match status" value="1"/>
</dbReference>
<dbReference type="SUPFAM" id="SSF57701">
    <property type="entry name" value="Zn2/Cys6 DNA-binding domain"/>
    <property type="match status" value="1"/>
</dbReference>
<dbReference type="InterPro" id="IPR036864">
    <property type="entry name" value="Zn2-C6_fun-type_DNA-bd_sf"/>
</dbReference>
<feature type="compositionally biased region" description="Low complexity" evidence="6">
    <location>
        <begin position="84"/>
        <end position="111"/>
    </location>
</feature>
<evidence type="ECO:0000313" key="8">
    <source>
        <dbReference type="EMBL" id="PTB74705.1"/>
    </source>
</evidence>
<dbReference type="OrthoDB" id="10249920at2759"/>
<dbReference type="PROSITE" id="PS50048">
    <property type="entry name" value="ZN2_CY6_FUNGAL_2"/>
    <property type="match status" value="1"/>
</dbReference>
<dbReference type="CDD" id="cd12148">
    <property type="entry name" value="fungal_TF_MHR"/>
    <property type="match status" value="1"/>
</dbReference>
<keyword evidence="4" id="KW-0804">Transcription</keyword>
<dbReference type="InterPro" id="IPR050815">
    <property type="entry name" value="TF_fung"/>
</dbReference>
<dbReference type="SMART" id="SM00066">
    <property type="entry name" value="GAL4"/>
    <property type="match status" value="1"/>
</dbReference>
<dbReference type="Proteomes" id="UP000240760">
    <property type="component" value="Unassembled WGS sequence"/>
</dbReference>
<accession>A0A2T4BZN5</accession>
<evidence type="ECO:0000256" key="1">
    <source>
        <dbReference type="ARBA" id="ARBA00004123"/>
    </source>
</evidence>
<dbReference type="GO" id="GO:0008270">
    <property type="term" value="F:zinc ion binding"/>
    <property type="evidence" value="ECO:0007669"/>
    <property type="project" value="InterPro"/>
</dbReference>
<feature type="domain" description="Zn(2)-C6 fungal-type" evidence="7">
    <location>
        <begin position="19"/>
        <end position="49"/>
    </location>
</feature>
<dbReference type="Pfam" id="PF00172">
    <property type="entry name" value="Zn_clus"/>
    <property type="match status" value="1"/>
</dbReference>
<dbReference type="PROSITE" id="PS00463">
    <property type="entry name" value="ZN2_CY6_FUNGAL_1"/>
    <property type="match status" value="1"/>
</dbReference>
<evidence type="ECO:0000256" key="6">
    <source>
        <dbReference type="SAM" id="MobiDB-lite"/>
    </source>
</evidence>
<keyword evidence="3" id="KW-0805">Transcription regulation</keyword>
<dbReference type="CDD" id="cd00067">
    <property type="entry name" value="GAL4"/>
    <property type="match status" value="1"/>
</dbReference>
<keyword evidence="2" id="KW-0479">Metal-binding</keyword>
<evidence type="ECO:0000259" key="7">
    <source>
        <dbReference type="PROSITE" id="PS50048"/>
    </source>
</evidence>
<keyword evidence="5" id="KW-0539">Nucleus</keyword>
<evidence type="ECO:0000313" key="9">
    <source>
        <dbReference type="Proteomes" id="UP000240760"/>
    </source>
</evidence>
<name>A0A2T4BZN5_TRILO</name>
<evidence type="ECO:0000256" key="3">
    <source>
        <dbReference type="ARBA" id="ARBA00023015"/>
    </source>
</evidence>
<evidence type="ECO:0000256" key="4">
    <source>
        <dbReference type="ARBA" id="ARBA00023163"/>
    </source>
</evidence>
<comment type="subcellular location">
    <subcellularLocation>
        <location evidence="1">Nucleus</location>
    </subcellularLocation>
</comment>
<feature type="region of interest" description="Disordered" evidence="6">
    <location>
        <begin position="84"/>
        <end position="123"/>
    </location>
</feature>
<dbReference type="GO" id="GO:0000981">
    <property type="term" value="F:DNA-binding transcription factor activity, RNA polymerase II-specific"/>
    <property type="evidence" value="ECO:0007669"/>
    <property type="project" value="InterPro"/>
</dbReference>
<dbReference type="InterPro" id="IPR001138">
    <property type="entry name" value="Zn2Cys6_DnaBD"/>
</dbReference>
<dbReference type="GO" id="GO:0006351">
    <property type="term" value="P:DNA-templated transcription"/>
    <property type="evidence" value="ECO:0007669"/>
    <property type="project" value="InterPro"/>
</dbReference>
<organism evidence="8 9">
    <name type="scientific">Trichoderma longibrachiatum ATCC 18648</name>
    <dbReference type="NCBI Taxonomy" id="983965"/>
    <lineage>
        <taxon>Eukaryota</taxon>
        <taxon>Fungi</taxon>
        <taxon>Dikarya</taxon>
        <taxon>Ascomycota</taxon>
        <taxon>Pezizomycotina</taxon>
        <taxon>Sordariomycetes</taxon>
        <taxon>Hypocreomycetidae</taxon>
        <taxon>Hypocreales</taxon>
        <taxon>Hypocreaceae</taxon>
        <taxon>Trichoderma</taxon>
    </lineage>
</organism>
<protein>
    <recommendedName>
        <fullName evidence="7">Zn(2)-C6 fungal-type domain-containing protein</fullName>
    </recommendedName>
</protein>
<proteinExistence type="predicted"/>
<keyword evidence="9" id="KW-1185">Reference proteome</keyword>
<dbReference type="PANTHER" id="PTHR47338">
    <property type="entry name" value="ZN(II)2CYS6 TRANSCRIPTION FACTOR (EUROFUNG)-RELATED"/>
    <property type="match status" value="1"/>
</dbReference>
<dbReference type="STRING" id="983965.A0A2T4BZN5"/>
<dbReference type="InterPro" id="IPR007219">
    <property type="entry name" value="XnlR_reg_dom"/>
</dbReference>
<evidence type="ECO:0000256" key="2">
    <source>
        <dbReference type="ARBA" id="ARBA00022723"/>
    </source>
</evidence>
<sequence length="622" mass="69208">MSSSRQPQPRRSSGRTLLACEPCRKRKSKCDGEKPVCGSCQSHELACHYEPVRPTRRQKYWDRDYVQALEDQVRLLSASLQQSKDSSASASASASPASQPSPASSGASKQQQPPPQPLPYGPKMLSALHDFGSVKWADVTGRDGLPMLAGPGRFSFFSHTLLPTFEDGSSTPSPPPKAAVPSTETFLLDIASDLRLKQHLKAHFLEHINPYYKFVDPAWLNFSDLFPHNDTALQLLYGALFAAAAYSSPMASREVAEAFMAYAEGLVQQCYLEHLCLPVLQALIIIAWYKHMLLDAAKGHLYHYMAIGLSNHLKIRDTPQHERTVSDIATIRTFWSLFFFDRVATPKLGCPTGIPWEPDNITPYIDTVSPEMVDVEALSFDHHCRLYHVQQRYIDAMYAPNFHTLPSPEKQALYAKANSAMLALRKQIDRRLYISRNSKPRRVQVVFWITYHSILINLHRPVLDPQDADMAHNIPSALRSATASAMAVTRLLKGLQASSSPPGGEEVKLLPPFMIYHVFRAALVHGLNLIAAEEAAGGQRMSSGNFWTCFRVLGELSGVWKELSEGAMPFVLMATRGWGFQEEVMGVNKAADEDDDDDDDCFEAGIDDLVGQVEGGQYERIS</sequence>
<dbReference type="EMBL" id="KZ679135">
    <property type="protein sequence ID" value="PTB74705.1"/>
    <property type="molecule type" value="Genomic_DNA"/>
</dbReference>
<gene>
    <name evidence="8" type="ORF">M440DRAFT_1380173</name>
</gene>
<evidence type="ECO:0000256" key="5">
    <source>
        <dbReference type="ARBA" id="ARBA00023242"/>
    </source>
</evidence>
<reference evidence="8 9" key="1">
    <citation type="submission" date="2016-07" db="EMBL/GenBank/DDBJ databases">
        <title>Multiple horizontal gene transfer events from other fungi enriched the ability of initially mycotrophic Trichoderma (Ascomycota) to feed on dead plant biomass.</title>
        <authorList>
            <consortium name="DOE Joint Genome Institute"/>
            <person name="Aerts A."/>
            <person name="Atanasova L."/>
            <person name="Chenthamara K."/>
            <person name="Zhang J."/>
            <person name="Grujic M."/>
            <person name="Henrissat B."/>
            <person name="Kuo A."/>
            <person name="Salamov A."/>
            <person name="Lipzen A."/>
            <person name="Labutti K."/>
            <person name="Barry K."/>
            <person name="Miao Y."/>
            <person name="Rahimi M.J."/>
            <person name="Shen Q."/>
            <person name="Grigoriev I.V."/>
            <person name="Kubicek C.P."/>
            <person name="Druzhinina I.S."/>
        </authorList>
    </citation>
    <scope>NUCLEOTIDE SEQUENCE [LARGE SCALE GENOMIC DNA]</scope>
    <source>
        <strain evidence="8 9">ATCC 18648</strain>
    </source>
</reference>
<dbReference type="Gene3D" id="4.10.240.10">
    <property type="entry name" value="Zn(2)-C6 fungal-type DNA-binding domain"/>
    <property type="match status" value="1"/>
</dbReference>
<dbReference type="GO" id="GO:0005634">
    <property type="term" value="C:nucleus"/>
    <property type="evidence" value="ECO:0007669"/>
    <property type="project" value="UniProtKB-SubCell"/>
</dbReference>